<dbReference type="Pfam" id="PF06804">
    <property type="entry name" value="Lipoprotein_18"/>
    <property type="match status" value="1"/>
</dbReference>
<evidence type="ECO:0000313" key="1">
    <source>
        <dbReference type="EMBL" id="BCD96922.1"/>
    </source>
</evidence>
<protein>
    <submittedName>
        <fullName evidence="1">Outer membrane protein assembly factor BamC</fullName>
    </submittedName>
</protein>
<keyword evidence="2" id="KW-1185">Reference proteome</keyword>
<organism evidence="1 2">
    <name type="scientific">Marinagarivorans cellulosilyticus</name>
    <dbReference type="NCBI Taxonomy" id="2721545"/>
    <lineage>
        <taxon>Bacteria</taxon>
        <taxon>Pseudomonadati</taxon>
        <taxon>Pseudomonadota</taxon>
        <taxon>Gammaproteobacteria</taxon>
        <taxon>Cellvibrionales</taxon>
        <taxon>Cellvibrionaceae</taxon>
        <taxon>Marinagarivorans</taxon>
    </lineage>
</organism>
<evidence type="ECO:0000313" key="2">
    <source>
        <dbReference type="Proteomes" id="UP001320119"/>
    </source>
</evidence>
<dbReference type="Gene3D" id="3.30.530.50">
    <property type="match status" value="1"/>
</dbReference>
<gene>
    <name evidence="1" type="ORF">MARGE09_P1122</name>
</gene>
<accession>A0AAN1WG06</accession>
<sequence>MNKQIVRSTLLFVAMSGMVGCGMFADRSTQYKEAGVMETMKIPEGIEAAPLESAFHVPQIEVNEFDYIDEDEKLVIPRPAPMSQDSEFARVKIQKVGERRWVLAEAPTSQVWPLVQSFLARNGIIVAKARPSDGEIETGWLNFKVDADTKSRYRIRIEKGVREESSEIHVLHQQSAMSSDVAVWPVKSSEAEREAWMLDELAVSVAQGISNRAASLLGQSVGGDEKIVLRREGDEPVLDIRLDKERTHATLAHALTKEGLFLWKDDTERGLCYFAYDDPSDEPGWWDKITFNGNDDVPAVPPVALDALLSTLAPSAETLFGDLTQAMFVEPTGKPSLGYLLRVKQNGTAMTVYIRNTRGEKLPFREAKRLMIVLRRNLI</sequence>
<dbReference type="RefSeq" id="WP_236986405.1">
    <property type="nucleotide sequence ID" value="NZ_AP023086.1"/>
</dbReference>
<dbReference type="Proteomes" id="UP001320119">
    <property type="component" value="Chromosome"/>
</dbReference>
<dbReference type="InterPro" id="IPR010653">
    <property type="entry name" value="NlpB/DapX"/>
</dbReference>
<dbReference type="PROSITE" id="PS51257">
    <property type="entry name" value="PROKAR_LIPOPROTEIN"/>
    <property type="match status" value="1"/>
</dbReference>
<dbReference type="AlphaFoldDB" id="A0AAN1WG06"/>
<dbReference type="KEGG" id="marq:MARGE09_P1122"/>
<dbReference type="EMBL" id="AP023086">
    <property type="protein sequence ID" value="BCD96922.1"/>
    <property type="molecule type" value="Genomic_DNA"/>
</dbReference>
<reference evidence="1 2" key="1">
    <citation type="journal article" date="2022" name="IScience">
        <title>An ultrasensitive nanofiber-based assay for enzymatic hydrolysis and deep-sea microbial degradation of cellulose.</title>
        <authorList>
            <person name="Tsudome M."/>
            <person name="Tachioka M."/>
            <person name="Miyazaki M."/>
            <person name="Uchimura K."/>
            <person name="Tsuda M."/>
            <person name="Takaki Y."/>
            <person name="Deguchi S."/>
        </authorList>
    </citation>
    <scope>NUCLEOTIDE SEQUENCE [LARGE SCALE GENOMIC DNA]</scope>
    <source>
        <strain evidence="1 2">GE09</strain>
    </source>
</reference>
<proteinExistence type="predicted"/>
<name>A0AAN1WG06_9GAMM</name>